<evidence type="ECO:0000313" key="2">
    <source>
        <dbReference type="Proteomes" id="UP000275777"/>
    </source>
</evidence>
<protein>
    <submittedName>
        <fullName evidence="1">Uncharacterized protein</fullName>
    </submittedName>
</protein>
<name>A0A3S5DL39_CHRVL</name>
<reference evidence="1 2" key="1">
    <citation type="submission" date="2018-12" db="EMBL/GenBank/DDBJ databases">
        <authorList>
            <consortium name="Pathogen Informatics"/>
        </authorList>
    </citation>
    <scope>NUCLEOTIDE SEQUENCE [LARGE SCALE GENOMIC DNA]</scope>
    <source>
        <strain evidence="1 2">NCTC9695</strain>
    </source>
</reference>
<accession>A0A3S5DL39</accession>
<proteinExistence type="predicted"/>
<sequence length="63" mass="7265">MDGGLRWSDRPLAASTGWRLAYRLSTGDTAALGPRADHYGWRGRWDDRRWRGDLCFTHQTLTT</sequence>
<gene>
    <name evidence="1" type="ORF">NCTC9695_00562</name>
</gene>
<dbReference type="EMBL" id="LR134182">
    <property type="protein sequence ID" value="VEB40171.1"/>
    <property type="molecule type" value="Genomic_DNA"/>
</dbReference>
<dbReference type="Proteomes" id="UP000275777">
    <property type="component" value="Chromosome"/>
</dbReference>
<organism evidence="1 2">
    <name type="scientific">Chromobacterium violaceum</name>
    <dbReference type="NCBI Taxonomy" id="536"/>
    <lineage>
        <taxon>Bacteria</taxon>
        <taxon>Pseudomonadati</taxon>
        <taxon>Pseudomonadota</taxon>
        <taxon>Betaproteobacteria</taxon>
        <taxon>Neisseriales</taxon>
        <taxon>Chromobacteriaceae</taxon>
        <taxon>Chromobacterium</taxon>
    </lineage>
</organism>
<dbReference type="AlphaFoldDB" id="A0A3S5DL39"/>
<evidence type="ECO:0000313" key="1">
    <source>
        <dbReference type="EMBL" id="VEB40171.1"/>
    </source>
</evidence>